<reference evidence="8 9" key="1">
    <citation type="submission" date="2024-01" db="EMBL/GenBank/DDBJ databases">
        <title>The genomes of 5 underutilized Papilionoideae crops provide insights into root nodulation and disease resistanc.</title>
        <authorList>
            <person name="Jiang F."/>
        </authorList>
    </citation>
    <scope>NUCLEOTIDE SEQUENCE [LARGE SCALE GENOMIC DNA]</scope>
    <source>
        <strain evidence="8">JINMINGXINNONG_FW02</strain>
        <tissue evidence="8">Leaves</tissue>
    </source>
</reference>
<proteinExistence type="predicted"/>
<evidence type="ECO:0000256" key="5">
    <source>
        <dbReference type="SAM" id="SignalP"/>
    </source>
</evidence>
<dbReference type="SUPFAM" id="SSF51110">
    <property type="entry name" value="alpha-D-mannose-specific plant lectins"/>
    <property type="match status" value="1"/>
</dbReference>
<keyword evidence="9" id="KW-1185">Reference proteome</keyword>
<dbReference type="PROSITE" id="PS50927">
    <property type="entry name" value="BULB_LECTIN"/>
    <property type="match status" value="1"/>
</dbReference>
<accession>A0AAN9LVH5</accession>
<name>A0AAN9LVH5_PHACN</name>
<keyword evidence="1 5" id="KW-0732">Signal</keyword>
<feature type="domain" description="Apple" evidence="7">
    <location>
        <begin position="272"/>
        <end position="355"/>
    </location>
</feature>
<feature type="chain" id="PRO_5042819449" description="Bulb-type lectin domain-containing protein" evidence="5">
    <location>
        <begin position="28"/>
        <end position="464"/>
    </location>
</feature>
<dbReference type="PANTHER" id="PTHR32444:SF183">
    <property type="entry name" value="APPLE DOMAIN-CONTAINING PROTEIN"/>
    <property type="match status" value="1"/>
</dbReference>
<dbReference type="Gene3D" id="3.30.200.20">
    <property type="entry name" value="Phosphorylase Kinase, domain 1"/>
    <property type="match status" value="1"/>
</dbReference>
<dbReference type="Gene3D" id="2.90.10.10">
    <property type="entry name" value="Bulb-type lectin domain"/>
    <property type="match status" value="1"/>
</dbReference>
<sequence length="464" mass="52748">MRLILHKLLVFMYSWVWWSTFIHLHAADDSLKPGETLNYTAFSSQTLYSKSRKYLLDFSTTTNGHYFATYLGIRSAYDEDEKAAVWKGNREQSIDHGDAVLSLNFSGVLKIESQYGRKPTTLLYSPPQPINNTVVTLLDTGNFVLQHLHPNGTNTLLWQSFDDPTDTLVPTKKLGVNHKTGHRWILVSQLTNVRATPEEAQGVLKYSIVSNGDEDTFSFTSTNESHTRWWFLSDTGRLYYNKSEGYVARADLCYGYNNTDGGCQKWQNIPKCRNPGDMFTKKILQPNYKSASYHTVSSINHADCEAKCWSDCDCSGFTEIFDDGTGCALFQWNSTKDYVVDNTISGQVLYILENARNITPHHHDTKRWIWISPVIATSLLILCAISILCLAIKKRKHVLQEKQRKEMTLMEDFGNDLNKKHGLKVLDYTLVVAATNEFSSENKLGQGGFGPVYKVIETTHLISW</sequence>
<dbReference type="EMBL" id="JAYMYR010000009">
    <property type="protein sequence ID" value="KAK7342869.1"/>
    <property type="molecule type" value="Genomic_DNA"/>
</dbReference>
<dbReference type="Pfam" id="PF01453">
    <property type="entry name" value="B_lectin"/>
    <property type="match status" value="1"/>
</dbReference>
<evidence type="ECO:0000256" key="2">
    <source>
        <dbReference type="ARBA" id="ARBA00023157"/>
    </source>
</evidence>
<evidence type="ECO:0000313" key="8">
    <source>
        <dbReference type="EMBL" id="KAK7342869.1"/>
    </source>
</evidence>
<comment type="caution">
    <text evidence="8">The sequence shown here is derived from an EMBL/GenBank/DDBJ whole genome shotgun (WGS) entry which is preliminary data.</text>
</comment>
<dbReference type="Proteomes" id="UP001374584">
    <property type="component" value="Unassembled WGS sequence"/>
</dbReference>
<feature type="domain" description="Bulb-type lectin" evidence="6">
    <location>
        <begin position="32"/>
        <end position="158"/>
    </location>
</feature>
<dbReference type="SMART" id="SM00108">
    <property type="entry name" value="B_lectin"/>
    <property type="match status" value="1"/>
</dbReference>
<evidence type="ECO:0000256" key="1">
    <source>
        <dbReference type="ARBA" id="ARBA00022729"/>
    </source>
</evidence>
<evidence type="ECO:0000259" key="7">
    <source>
        <dbReference type="PROSITE" id="PS50948"/>
    </source>
</evidence>
<dbReference type="PANTHER" id="PTHR32444">
    <property type="entry name" value="BULB-TYPE LECTIN DOMAIN-CONTAINING PROTEIN"/>
    <property type="match status" value="1"/>
</dbReference>
<dbReference type="InterPro" id="IPR036426">
    <property type="entry name" value="Bulb-type_lectin_dom_sf"/>
</dbReference>
<gene>
    <name evidence="8" type="ORF">VNO80_25826</name>
</gene>
<organism evidence="8 9">
    <name type="scientific">Phaseolus coccineus</name>
    <name type="common">Scarlet runner bean</name>
    <name type="synonym">Phaseolus multiflorus</name>
    <dbReference type="NCBI Taxonomy" id="3886"/>
    <lineage>
        <taxon>Eukaryota</taxon>
        <taxon>Viridiplantae</taxon>
        <taxon>Streptophyta</taxon>
        <taxon>Embryophyta</taxon>
        <taxon>Tracheophyta</taxon>
        <taxon>Spermatophyta</taxon>
        <taxon>Magnoliopsida</taxon>
        <taxon>eudicotyledons</taxon>
        <taxon>Gunneridae</taxon>
        <taxon>Pentapetalae</taxon>
        <taxon>rosids</taxon>
        <taxon>fabids</taxon>
        <taxon>Fabales</taxon>
        <taxon>Fabaceae</taxon>
        <taxon>Papilionoideae</taxon>
        <taxon>50 kb inversion clade</taxon>
        <taxon>NPAAA clade</taxon>
        <taxon>indigoferoid/millettioid clade</taxon>
        <taxon>Phaseoleae</taxon>
        <taxon>Phaseolus</taxon>
    </lineage>
</organism>
<dbReference type="AlphaFoldDB" id="A0AAN9LVH5"/>
<dbReference type="Pfam" id="PF08276">
    <property type="entry name" value="PAN_2"/>
    <property type="match status" value="1"/>
</dbReference>
<evidence type="ECO:0000256" key="3">
    <source>
        <dbReference type="ARBA" id="ARBA00023180"/>
    </source>
</evidence>
<dbReference type="InterPro" id="IPR001480">
    <property type="entry name" value="Bulb-type_lectin_dom"/>
</dbReference>
<keyword evidence="3" id="KW-0325">Glycoprotein</keyword>
<evidence type="ECO:0000256" key="4">
    <source>
        <dbReference type="SAM" id="Phobius"/>
    </source>
</evidence>
<protein>
    <recommendedName>
        <fullName evidence="10">Bulb-type lectin domain-containing protein</fullName>
    </recommendedName>
</protein>
<feature type="transmembrane region" description="Helical" evidence="4">
    <location>
        <begin position="368"/>
        <end position="392"/>
    </location>
</feature>
<keyword evidence="4" id="KW-0812">Transmembrane</keyword>
<dbReference type="PROSITE" id="PS50948">
    <property type="entry name" value="PAN"/>
    <property type="match status" value="1"/>
</dbReference>
<evidence type="ECO:0000259" key="6">
    <source>
        <dbReference type="PROSITE" id="PS50927"/>
    </source>
</evidence>
<feature type="signal peptide" evidence="5">
    <location>
        <begin position="1"/>
        <end position="27"/>
    </location>
</feature>
<evidence type="ECO:0008006" key="10">
    <source>
        <dbReference type="Google" id="ProtNLM"/>
    </source>
</evidence>
<keyword evidence="4" id="KW-0472">Membrane</keyword>
<evidence type="ECO:0000313" key="9">
    <source>
        <dbReference type="Proteomes" id="UP001374584"/>
    </source>
</evidence>
<keyword evidence="2" id="KW-1015">Disulfide bond</keyword>
<dbReference type="InterPro" id="IPR003609">
    <property type="entry name" value="Pan_app"/>
</dbReference>
<keyword evidence="4" id="KW-1133">Transmembrane helix</keyword>